<reference evidence="3 4" key="1">
    <citation type="submission" date="2020-04" db="EMBL/GenBank/DDBJ databases">
        <authorList>
            <person name="Yin C."/>
        </authorList>
    </citation>
    <scope>NUCLEOTIDE SEQUENCE [LARGE SCALE GENOMIC DNA]</scope>
    <source>
        <strain evidence="3 4">Ae27</strain>
    </source>
</reference>
<gene>
    <name evidence="3" type="ORF">HGH92_06350</name>
</gene>
<evidence type="ECO:0000256" key="2">
    <source>
        <dbReference type="SAM" id="SignalP"/>
    </source>
</evidence>
<dbReference type="AlphaFoldDB" id="A0A847RSQ3"/>
<evidence type="ECO:0000256" key="1">
    <source>
        <dbReference type="SAM" id="MobiDB-lite"/>
    </source>
</evidence>
<feature type="chain" id="PRO_5032889409" evidence="2">
    <location>
        <begin position="27"/>
        <end position="341"/>
    </location>
</feature>
<feature type="compositionally biased region" description="Polar residues" evidence="1">
    <location>
        <begin position="332"/>
        <end position="341"/>
    </location>
</feature>
<protein>
    <submittedName>
        <fullName evidence="3">Uncharacterized protein</fullName>
    </submittedName>
</protein>
<dbReference type="Proteomes" id="UP000570474">
    <property type="component" value="Unassembled WGS sequence"/>
</dbReference>
<proteinExistence type="predicted"/>
<feature type="region of interest" description="Disordered" evidence="1">
    <location>
        <begin position="314"/>
        <end position="341"/>
    </location>
</feature>
<evidence type="ECO:0000313" key="4">
    <source>
        <dbReference type="Proteomes" id="UP000570474"/>
    </source>
</evidence>
<accession>A0A847RSQ3</accession>
<keyword evidence="4" id="KW-1185">Reference proteome</keyword>
<dbReference type="EMBL" id="JABAIA010000001">
    <property type="protein sequence ID" value="NLR63918.1"/>
    <property type="molecule type" value="Genomic_DNA"/>
</dbReference>
<sequence length="341" mass="38853">MSRFLYIIYILGTMTMLSLTSDGASAQSIAGRYGGVQDGICIFDNGRYFLYGYATFAPGTYHVEKDRIRFVPDKPANTFMVFARENKNLHDSVRMCFNGFERGETFLQLDNGKTRRVFNEGANCFNPPYVYEGAAVPSQITFSHVTDDYGVLKTDKNTEVYRPGKKLNDFVFLYQKPSRYQQPFVGVITKEDDVTLLQTSLTSRKFPKDPDDKEIEEMKAQLGNGEEKAEDVLYANRFYKLLTGIDTSEYVYDPGAGQYTAHGTKPGEQAEEYTDVRILYKYELVMPVSKDFRKPEKTNLPSVFFTSCEDPEKSYRYKPLDKPSTPPDRPLPTTTAPVIIK</sequence>
<evidence type="ECO:0000313" key="3">
    <source>
        <dbReference type="EMBL" id="NLR63918.1"/>
    </source>
</evidence>
<comment type="caution">
    <text evidence="3">The sequence shown here is derived from an EMBL/GenBank/DDBJ whole genome shotgun (WGS) entry which is preliminary data.</text>
</comment>
<dbReference type="RefSeq" id="WP_168869896.1">
    <property type="nucleotide sequence ID" value="NZ_JABAIA010000001.1"/>
</dbReference>
<name>A0A847RSQ3_9BACT</name>
<keyword evidence="2" id="KW-0732">Signal</keyword>
<feature type="signal peptide" evidence="2">
    <location>
        <begin position="1"/>
        <end position="26"/>
    </location>
</feature>
<organism evidence="3 4">
    <name type="scientific">Chitinophaga varians</name>
    <dbReference type="NCBI Taxonomy" id="2202339"/>
    <lineage>
        <taxon>Bacteria</taxon>
        <taxon>Pseudomonadati</taxon>
        <taxon>Bacteroidota</taxon>
        <taxon>Chitinophagia</taxon>
        <taxon>Chitinophagales</taxon>
        <taxon>Chitinophagaceae</taxon>
        <taxon>Chitinophaga</taxon>
    </lineage>
</organism>